<dbReference type="InterPro" id="IPR051396">
    <property type="entry name" value="Bact_Antivir_Def_Nuclease"/>
</dbReference>
<dbReference type="Pfam" id="PF13476">
    <property type="entry name" value="AAA_23"/>
    <property type="match status" value="1"/>
</dbReference>
<evidence type="ECO:0000313" key="3">
    <source>
        <dbReference type="EMBL" id="QQC59909.1"/>
    </source>
</evidence>
<dbReference type="InterPro" id="IPR041685">
    <property type="entry name" value="AAA_GajA/Old/RecF-like"/>
</dbReference>
<evidence type="ECO:0000313" key="4">
    <source>
        <dbReference type="Proteomes" id="UP000595221"/>
    </source>
</evidence>
<proteinExistence type="predicted"/>
<evidence type="ECO:0000259" key="1">
    <source>
        <dbReference type="Pfam" id="PF13175"/>
    </source>
</evidence>
<gene>
    <name evidence="3" type="ORF">I6H58_02785</name>
</gene>
<dbReference type="SUPFAM" id="SSF52540">
    <property type="entry name" value="P-loop containing nucleoside triphosphate hydrolases"/>
    <property type="match status" value="1"/>
</dbReference>
<dbReference type="GO" id="GO:0016887">
    <property type="term" value="F:ATP hydrolysis activity"/>
    <property type="evidence" value="ECO:0007669"/>
    <property type="project" value="InterPro"/>
</dbReference>
<dbReference type="InterPro" id="IPR027417">
    <property type="entry name" value="P-loop_NTPase"/>
</dbReference>
<dbReference type="Proteomes" id="UP000595221">
    <property type="component" value="Chromosome"/>
</dbReference>
<evidence type="ECO:0000259" key="2">
    <source>
        <dbReference type="Pfam" id="PF13476"/>
    </source>
</evidence>
<dbReference type="Pfam" id="PF13175">
    <property type="entry name" value="AAA_15"/>
    <property type="match status" value="1"/>
</dbReference>
<organism evidence="3 4">
    <name type="scientific">Rothia kristinae</name>
    <dbReference type="NCBI Taxonomy" id="37923"/>
    <lineage>
        <taxon>Bacteria</taxon>
        <taxon>Bacillati</taxon>
        <taxon>Actinomycetota</taxon>
        <taxon>Actinomycetes</taxon>
        <taxon>Micrococcales</taxon>
        <taxon>Micrococcaceae</taxon>
        <taxon>Rothia</taxon>
    </lineage>
</organism>
<feature type="domain" description="Endonuclease GajA/Old nuclease/RecF-like AAA" evidence="1">
    <location>
        <begin position="219"/>
        <end position="344"/>
    </location>
</feature>
<feature type="domain" description="Rad50/SbcC-type AAA" evidence="2">
    <location>
        <begin position="8"/>
        <end position="111"/>
    </location>
</feature>
<sequence>MFMYIRNVTIENVKSFRGEHRFELEPGVNFFVGDNNSGKSTVIESLLFMFEGPSATRWTPDKFYCVDATGPTRVEVDIADGVDELVMQDKFKVLKDFVFEDVGKRVLRLDRSSKLRSVVQNGKEKKVDVKGVCFWHPERQRFENVTGIDARVKAIFDFEAVWADTRPGDYIDFSATKTLGRLLDSSFKRFIETDRWKALAEAHANAFAHDGEDSFFAETKKLANNLKELVDDQYGQADYRFDFGLPDASVFMKQGSLHVDDGAGETPVDDKGTGMQRAIALGVIQLYARSAALTDESNPTPLILMLDEPETWLHPSAQLKLGEAVSRIGEKEQVFVVTHSPYLIRKFDPQYHLLTILAGKGSNRSIDHSTTFGLFGMGEPTWGEINYRAFEVCSNDFHNELYGHVQRHLEAMVKQGRFAKENEIDDFLVDQGIDRTKTWRRSSTRESRVTLPLYVRNAIHHPENTQNDPVTSEELRESTQNLVRVVEEINRRP</sequence>
<dbReference type="Gene3D" id="3.40.50.300">
    <property type="entry name" value="P-loop containing nucleotide triphosphate hydrolases"/>
    <property type="match status" value="2"/>
</dbReference>
<dbReference type="GO" id="GO:0006302">
    <property type="term" value="P:double-strand break repair"/>
    <property type="evidence" value="ECO:0007669"/>
    <property type="project" value="InterPro"/>
</dbReference>
<dbReference type="PANTHER" id="PTHR43581">
    <property type="entry name" value="ATP/GTP PHOSPHATASE"/>
    <property type="match status" value="1"/>
</dbReference>
<dbReference type="AlphaFoldDB" id="A0A7T4MUL7"/>
<accession>A0A7T4MUL7</accession>
<reference evidence="3 4" key="1">
    <citation type="submission" date="2020-12" db="EMBL/GenBank/DDBJ databases">
        <title>FDA dAtabase for Regulatory Grade micrObial Sequences (FDA-ARGOS): Supporting development and validation of Infectious Disease Dx tests.</title>
        <authorList>
            <person name="Sproer C."/>
            <person name="Gronow S."/>
            <person name="Severitt S."/>
            <person name="Schroder I."/>
            <person name="Tallon L."/>
            <person name="Sadzewicz L."/>
            <person name="Zhao X."/>
            <person name="Boylan J."/>
            <person name="Ott S."/>
            <person name="Bowen H."/>
            <person name="Vavikolanu K."/>
            <person name="Mehta A."/>
            <person name="Aluvathingal J."/>
            <person name="Nadendla S."/>
            <person name="Lowell S."/>
            <person name="Myers T."/>
            <person name="Yan Y."/>
            <person name="Sichtig H."/>
        </authorList>
    </citation>
    <scope>NUCLEOTIDE SEQUENCE [LARGE SCALE GENOMIC DNA]</scope>
    <source>
        <strain evidence="3 4">FDAARGOS_1001</strain>
    </source>
</reference>
<dbReference type="EMBL" id="CP066078">
    <property type="protein sequence ID" value="QQC59909.1"/>
    <property type="molecule type" value="Genomic_DNA"/>
</dbReference>
<name>A0A7T4MUL7_9MICC</name>
<protein>
    <submittedName>
        <fullName evidence="3">AAA family ATPase</fullName>
    </submittedName>
</protein>
<dbReference type="InterPro" id="IPR038729">
    <property type="entry name" value="Rad50/SbcC_AAA"/>
</dbReference>
<dbReference type="PANTHER" id="PTHR43581:SF2">
    <property type="entry name" value="EXCINUCLEASE ATPASE SUBUNIT"/>
    <property type="match status" value="1"/>
</dbReference>